<dbReference type="AlphaFoldDB" id="A0A8J2T1F0"/>
<accession>A0A8J2T1F0</accession>
<keyword evidence="2 4" id="KW-0863">Zinc-finger</keyword>
<proteinExistence type="predicted"/>
<dbReference type="Proteomes" id="UP000789595">
    <property type="component" value="Unassembled WGS sequence"/>
</dbReference>
<dbReference type="GO" id="GO:0008270">
    <property type="term" value="F:zinc ion binding"/>
    <property type="evidence" value="ECO:0007669"/>
    <property type="project" value="UniProtKB-KW"/>
</dbReference>
<dbReference type="InterPro" id="IPR002893">
    <property type="entry name" value="Znf_MYND"/>
</dbReference>
<dbReference type="Pfam" id="PF01753">
    <property type="entry name" value="zf-MYND"/>
    <property type="match status" value="1"/>
</dbReference>
<protein>
    <recommendedName>
        <fullName evidence="6">MYND-type domain-containing protein</fullName>
    </recommendedName>
</protein>
<dbReference type="OrthoDB" id="422362at2759"/>
<feature type="compositionally biased region" description="Basic and acidic residues" evidence="5">
    <location>
        <begin position="1"/>
        <end position="13"/>
    </location>
</feature>
<evidence type="ECO:0000256" key="1">
    <source>
        <dbReference type="ARBA" id="ARBA00022723"/>
    </source>
</evidence>
<evidence type="ECO:0000256" key="4">
    <source>
        <dbReference type="PROSITE-ProRule" id="PRU00134"/>
    </source>
</evidence>
<keyword evidence="8" id="KW-1185">Reference proteome</keyword>
<evidence type="ECO:0000256" key="2">
    <source>
        <dbReference type="ARBA" id="ARBA00022771"/>
    </source>
</evidence>
<evidence type="ECO:0000259" key="6">
    <source>
        <dbReference type="PROSITE" id="PS50865"/>
    </source>
</evidence>
<keyword evidence="3" id="KW-0862">Zinc</keyword>
<dbReference type="SUPFAM" id="SSF144232">
    <property type="entry name" value="HIT/MYND zinc finger-like"/>
    <property type="match status" value="1"/>
</dbReference>
<evidence type="ECO:0000313" key="7">
    <source>
        <dbReference type="EMBL" id="CAH0378737.1"/>
    </source>
</evidence>
<evidence type="ECO:0000313" key="8">
    <source>
        <dbReference type="Proteomes" id="UP000789595"/>
    </source>
</evidence>
<dbReference type="EMBL" id="CAKKNE010000006">
    <property type="protein sequence ID" value="CAH0378737.1"/>
    <property type="molecule type" value="Genomic_DNA"/>
</dbReference>
<name>A0A8J2T1F0_9STRA</name>
<reference evidence="7" key="1">
    <citation type="submission" date="2021-11" db="EMBL/GenBank/DDBJ databases">
        <authorList>
            <consortium name="Genoscope - CEA"/>
            <person name="William W."/>
        </authorList>
    </citation>
    <scope>NUCLEOTIDE SEQUENCE</scope>
</reference>
<gene>
    <name evidence="7" type="ORF">PECAL_6P03340</name>
</gene>
<dbReference type="Gene3D" id="6.10.140.2220">
    <property type="match status" value="1"/>
</dbReference>
<keyword evidence="1" id="KW-0479">Metal-binding</keyword>
<sequence length="357" mass="39879">MPIDYSKFDKIGEDPPPPELPEAQKQAMRNQMMQRCLETGQCVGSHGGCFSCGLLVPKLLACGGCHYARYCTRTCQRRHWPVHREDCLRRRAHKVEATGKFVDMRTKTVDVDTTFRKLSVLPPRAASVVGSCYGCGIMLKKTLADPANSKGEDLLGVFWVRRPSGLAPTRKLSSVKLLEPQGLVGVCLHCARAFSDDESKHAARCRRWLDLGEYLSEETLLKRRQRARIRLHAQPKLDNLGCAAGLLRDNGRAVPFAEARLEGWAFPGLGIKQGWSPGDDARHYAFARLYSCDPRFRDDSDYVAFLSHRTAAAGDAEFRKFVREQLPAPLPALALEASPLQTATFWSFEDGDNEDVD</sequence>
<feature type="region of interest" description="Disordered" evidence="5">
    <location>
        <begin position="1"/>
        <end position="22"/>
    </location>
</feature>
<evidence type="ECO:0000256" key="5">
    <source>
        <dbReference type="SAM" id="MobiDB-lite"/>
    </source>
</evidence>
<comment type="caution">
    <text evidence="7">The sequence shown here is derived from an EMBL/GenBank/DDBJ whole genome shotgun (WGS) entry which is preliminary data.</text>
</comment>
<organism evidence="7 8">
    <name type="scientific">Pelagomonas calceolata</name>
    <dbReference type="NCBI Taxonomy" id="35677"/>
    <lineage>
        <taxon>Eukaryota</taxon>
        <taxon>Sar</taxon>
        <taxon>Stramenopiles</taxon>
        <taxon>Ochrophyta</taxon>
        <taxon>Pelagophyceae</taxon>
        <taxon>Pelagomonadales</taxon>
        <taxon>Pelagomonadaceae</taxon>
        <taxon>Pelagomonas</taxon>
    </lineage>
</organism>
<evidence type="ECO:0000256" key="3">
    <source>
        <dbReference type="ARBA" id="ARBA00022833"/>
    </source>
</evidence>
<feature type="domain" description="MYND-type" evidence="6">
    <location>
        <begin position="49"/>
        <end position="87"/>
    </location>
</feature>
<dbReference type="PROSITE" id="PS50865">
    <property type="entry name" value="ZF_MYND_2"/>
    <property type="match status" value="1"/>
</dbReference>